<organism evidence="1 2">
    <name type="scientific">Chitinophaga nivalis</name>
    <dbReference type="NCBI Taxonomy" id="2991709"/>
    <lineage>
        <taxon>Bacteria</taxon>
        <taxon>Pseudomonadati</taxon>
        <taxon>Bacteroidota</taxon>
        <taxon>Chitinophagia</taxon>
        <taxon>Chitinophagales</taxon>
        <taxon>Chitinophagaceae</taxon>
        <taxon>Chitinophaga</taxon>
    </lineage>
</organism>
<proteinExistence type="predicted"/>
<reference evidence="1 2" key="1">
    <citation type="submission" date="2022-10" db="EMBL/GenBank/DDBJ databases">
        <title>Chitinophaga nivalis PC15 sp. nov., isolated from Pyeongchang county, South Korea.</title>
        <authorList>
            <person name="Trinh H.N."/>
        </authorList>
    </citation>
    <scope>NUCLEOTIDE SEQUENCE [LARGE SCALE GENOMIC DNA]</scope>
    <source>
        <strain evidence="1 2">PC14</strain>
    </source>
</reference>
<dbReference type="Proteomes" id="UP001207742">
    <property type="component" value="Unassembled WGS sequence"/>
</dbReference>
<comment type="caution">
    <text evidence="1">The sequence shown here is derived from an EMBL/GenBank/DDBJ whole genome shotgun (WGS) entry which is preliminary data.</text>
</comment>
<evidence type="ECO:0000313" key="2">
    <source>
        <dbReference type="Proteomes" id="UP001207742"/>
    </source>
</evidence>
<evidence type="ECO:0000313" key="1">
    <source>
        <dbReference type="EMBL" id="MCW3483789.1"/>
    </source>
</evidence>
<dbReference type="RefSeq" id="WP_264729308.1">
    <property type="nucleotide sequence ID" value="NZ_JAPDNR010000001.1"/>
</dbReference>
<keyword evidence="2" id="KW-1185">Reference proteome</keyword>
<accession>A0ABT3IJ61</accession>
<sequence>MKNSEKNAFKEIISTALELGLTGRYEVFCTQVILVTDNTINPSIGISVYKGKFNSGDTSNQVLSMFIRPIEVETSQQIDEILNQLNELHHEPVEC</sequence>
<name>A0ABT3IJ61_9BACT</name>
<gene>
    <name evidence="1" type="ORF">OL497_07795</name>
</gene>
<dbReference type="EMBL" id="JAPDNS010000001">
    <property type="protein sequence ID" value="MCW3483789.1"/>
    <property type="molecule type" value="Genomic_DNA"/>
</dbReference>
<protein>
    <submittedName>
        <fullName evidence="1">Uncharacterized protein</fullName>
    </submittedName>
</protein>